<dbReference type="Pfam" id="PF16884">
    <property type="entry name" value="ADH_N_2"/>
    <property type="match status" value="1"/>
</dbReference>
<feature type="domain" description="Enoyl reductase (ER)" evidence="2">
    <location>
        <begin position="24"/>
        <end position="339"/>
    </location>
</feature>
<evidence type="ECO:0000259" key="2">
    <source>
        <dbReference type="SMART" id="SM00829"/>
    </source>
</evidence>
<organism evidence="3 4">
    <name type="scientific">Iamia majanohamensis</name>
    <dbReference type="NCBI Taxonomy" id="467976"/>
    <lineage>
        <taxon>Bacteria</taxon>
        <taxon>Bacillati</taxon>
        <taxon>Actinomycetota</taxon>
        <taxon>Acidimicrobiia</taxon>
        <taxon>Acidimicrobiales</taxon>
        <taxon>Iamiaceae</taxon>
        <taxon>Iamia</taxon>
    </lineage>
</organism>
<gene>
    <name evidence="3" type="ORF">PO878_05510</name>
</gene>
<dbReference type="InterPro" id="IPR041694">
    <property type="entry name" value="ADH_N_2"/>
</dbReference>
<evidence type="ECO:0000313" key="3">
    <source>
        <dbReference type="EMBL" id="WCO68181.1"/>
    </source>
</evidence>
<dbReference type="Proteomes" id="UP001216390">
    <property type="component" value="Chromosome"/>
</dbReference>
<protein>
    <submittedName>
        <fullName evidence="3">NADP-dependent oxidoreductase</fullName>
    </submittedName>
</protein>
<dbReference type="CDD" id="cd05288">
    <property type="entry name" value="PGDH"/>
    <property type="match status" value="1"/>
</dbReference>
<dbReference type="FunFam" id="3.40.50.720:FF:000121">
    <property type="entry name" value="Prostaglandin reductase 2"/>
    <property type="match status" value="1"/>
</dbReference>
<dbReference type="PANTHER" id="PTHR43205:SF7">
    <property type="entry name" value="PROSTAGLANDIN REDUCTASE 1"/>
    <property type="match status" value="1"/>
</dbReference>
<keyword evidence="4" id="KW-1185">Reference proteome</keyword>
<name>A0AAF0BSE6_9ACTN</name>
<dbReference type="InterPro" id="IPR036291">
    <property type="entry name" value="NAD(P)-bd_dom_sf"/>
</dbReference>
<accession>A0AAF0BSE6</accession>
<proteinExistence type="predicted"/>
<keyword evidence="1" id="KW-0560">Oxidoreductase</keyword>
<dbReference type="InterPro" id="IPR020843">
    <property type="entry name" value="ER"/>
</dbReference>
<dbReference type="SUPFAM" id="SSF50129">
    <property type="entry name" value="GroES-like"/>
    <property type="match status" value="1"/>
</dbReference>
<dbReference type="AlphaFoldDB" id="A0AAF0BSE6"/>
<dbReference type="KEGG" id="ima:PO878_05510"/>
<dbReference type="InterPro" id="IPR045010">
    <property type="entry name" value="MDR_fam"/>
</dbReference>
<reference evidence="3" key="1">
    <citation type="submission" date="2023-01" db="EMBL/GenBank/DDBJ databases">
        <title>The diversity of Class Acidimicrobiia in South China Sea sediment environments and the proposal of Iamia marina sp. nov., a novel species of the genus Iamia.</title>
        <authorList>
            <person name="He Y."/>
            <person name="Tian X."/>
        </authorList>
    </citation>
    <scope>NUCLEOTIDE SEQUENCE</scope>
    <source>
        <strain evidence="3">DSM 19957</strain>
    </source>
</reference>
<dbReference type="RefSeq" id="WP_272737698.1">
    <property type="nucleotide sequence ID" value="NZ_CP116942.1"/>
</dbReference>
<dbReference type="PANTHER" id="PTHR43205">
    <property type="entry name" value="PROSTAGLANDIN REDUCTASE"/>
    <property type="match status" value="1"/>
</dbReference>
<dbReference type="SMART" id="SM00829">
    <property type="entry name" value="PKS_ER"/>
    <property type="match status" value="1"/>
</dbReference>
<dbReference type="Gene3D" id="3.90.180.10">
    <property type="entry name" value="Medium-chain alcohol dehydrogenases, catalytic domain"/>
    <property type="match status" value="1"/>
</dbReference>
<dbReference type="Gene3D" id="3.40.50.720">
    <property type="entry name" value="NAD(P)-binding Rossmann-like Domain"/>
    <property type="match status" value="1"/>
</dbReference>
<evidence type="ECO:0000313" key="4">
    <source>
        <dbReference type="Proteomes" id="UP001216390"/>
    </source>
</evidence>
<dbReference type="InterPro" id="IPR011032">
    <property type="entry name" value="GroES-like_sf"/>
</dbReference>
<evidence type="ECO:0000256" key="1">
    <source>
        <dbReference type="ARBA" id="ARBA00023002"/>
    </source>
</evidence>
<dbReference type="Pfam" id="PF00107">
    <property type="entry name" value="ADH_zinc_N"/>
    <property type="match status" value="1"/>
</dbReference>
<sequence length="343" mass="36900">MPTDPATVPSGPNRRIVLRRRPQGLLQADDVEMVTEDIPELAEGEALMQAELLGMDATVRSWLNEGEGYLPAVEIGEVVRCSGIGRIVATNSPAYEVGDIAYSLPGMQDYAIVRDDFFTSKLPPGTELAPMLSVYGATGLAAYVGLIDIGRVREGETVVVSAAAGATGSLVGQIAKRYGCRVVGVAGTPEKCRFVVEELGFDACIDHRRDDLRAALKEHCPKRVDVYFDNVGGPVLDAVLGRLAQGGRVALCGAISVYNDTHKPPGPANYLELINRRGTMQGFIALDHWDRFPEIRETLRAWVEDGSLRHVEHTFEGLGSAVEALNALFTGANTGKVVVRVAD</sequence>
<dbReference type="GO" id="GO:0016628">
    <property type="term" value="F:oxidoreductase activity, acting on the CH-CH group of donors, NAD or NADP as acceptor"/>
    <property type="evidence" value="ECO:0007669"/>
    <property type="project" value="InterPro"/>
</dbReference>
<dbReference type="InterPro" id="IPR013149">
    <property type="entry name" value="ADH-like_C"/>
</dbReference>
<dbReference type="SUPFAM" id="SSF51735">
    <property type="entry name" value="NAD(P)-binding Rossmann-fold domains"/>
    <property type="match status" value="1"/>
</dbReference>
<dbReference type="EMBL" id="CP116942">
    <property type="protein sequence ID" value="WCO68181.1"/>
    <property type="molecule type" value="Genomic_DNA"/>
</dbReference>